<evidence type="ECO:0000313" key="2">
    <source>
        <dbReference type="EMBL" id="RLV48647.1"/>
    </source>
</evidence>
<reference evidence="2 3" key="1">
    <citation type="submission" date="2018-10" db="EMBL/GenBank/DDBJ databases">
        <title>Marmoricola sp. 4Q3S-7 whole genome shotgun sequence.</title>
        <authorList>
            <person name="Li F."/>
        </authorList>
    </citation>
    <scope>NUCLEOTIDE SEQUENCE [LARGE SCALE GENOMIC DNA]</scope>
    <source>
        <strain evidence="2 3">4Q3S-7</strain>
    </source>
</reference>
<dbReference type="OrthoDB" id="4566179at2"/>
<dbReference type="EMBL" id="RDBE01000008">
    <property type="protein sequence ID" value="RLV48647.1"/>
    <property type="molecule type" value="Genomic_DNA"/>
</dbReference>
<dbReference type="AlphaFoldDB" id="A0A3L8P144"/>
<accession>A0A3L8P144</accession>
<keyword evidence="3" id="KW-1185">Reference proteome</keyword>
<evidence type="ECO:0000313" key="3">
    <source>
        <dbReference type="Proteomes" id="UP000281708"/>
    </source>
</evidence>
<feature type="region of interest" description="Disordered" evidence="1">
    <location>
        <begin position="41"/>
        <end position="70"/>
    </location>
</feature>
<sequence length="173" mass="17942">MTSRSVLTAAAVVLAGLAVLGMVLLGASLLHHDDARPRAATATASSSASALPTRALGETSAPATATPTPVLPSAQDMKNFLVQYLDTATADQASAWQALTPAFQAASGGFGSYRAFWGDITRADPSDITVSPVDGVVAYRVTYTHRDGRVTTDATRLRLVQADGVLKIDAEAR</sequence>
<name>A0A3L8P144_9ACTN</name>
<evidence type="ECO:0000256" key="1">
    <source>
        <dbReference type="SAM" id="MobiDB-lite"/>
    </source>
</evidence>
<organism evidence="2 3">
    <name type="scientific">Nocardioides mangrovicus</name>
    <dbReference type="NCBI Taxonomy" id="2478913"/>
    <lineage>
        <taxon>Bacteria</taxon>
        <taxon>Bacillati</taxon>
        <taxon>Actinomycetota</taxon>
        <taxon>Actinomycetes</taxon>
        <taxon>Propionibacteriales</taxon>
        <taxon>Nocardioidaceae</taxon>
        <taxon>Nocardioides</taxon>
    </lineage>
</organism>
<dbReference type="RefSeq" id="WP_121806609.1">
    <property type="nucleotide sequence ID" value="NZ_RDBE01000008.1"/>
</dbReference>
<dbReference type="Proteomes" id="UP000281708">
    <property type="component" value="Unassembled WGS sequence"/>
</dbReference>
<proteinExistence type="predicted"/>
<protein>
    <submittedName>
        <fullName evidence="2">Uncharacterized protein</fullName>
    </submittedName>
</protein>
<gene>
    <name evidence="2" type="ORF">D9V37_12945</name>
</gene>
<comment type="caution">
    <text evidence="2">The sequence shown here is derived from an EMBL/GenBank/DDBJ whole genome shotgun (WGS) entry which is preliminary data.</text>
</comment>